<evidence type="ECO:0000313" key="3">
    <source>
        <dbReference type="Proteomes" id="UP000499080"/>
    </source>
</evidence>
<proteinExistence type="predicted"/>
<evidence type="ECO:0000313" key="2">
    <source>
        <dbReference type="EMBL" id="GBN68557.1"/>
    </source>
</evidence>
<reference evidence="2 3" key="1">
    <citation type="journal article" date="2019" name="Sci. Rep.">
        <title>Orb-weaving spider Araneus ventricosus genome elucidates the spidroin gene catalogue.</title>
        <authorList>
            <person name="Kono N."/>
            <person name="Nakamura H."/>
            <person name="Ohtoshi R."/>
            <person name="Moran D.A.P."/>
            <person name="Shinohara A."/>
            <person name="Yoshida Y."/>
            <person name="Fujiwara M."/>
            <person name="Mori M."/>
            <person name="Tomita M."/>
            <person name="Arakawa K."/>
        </authorList>
    </citation>
    <scope>NUCLEOTIDE SEQUENCE [LARGE SCALE GENOMIC DNA]</scope>
</reference>
<gene>
    <name evidence="2" type="ORF">AVEN_97037_1</name>
</gene>
<dbReference type="AlphaFoldDB" id="A0A4Y2QYS3"/>
<dbReference type="EMBL" id="BGPR01015250">
    <property type="protein sequence ID" value="GBN68557.1"/>
    <property type="molecule type" value="Genomic_DNA"/>
</dbReference>
<comment type="caution">
    <text evidence="2">The sequence shown here is derived from an EMBL/GenBank/DDBJ whole genome shotgun (WGS) entry which is preliminary data.</text>
</comment>
<accession>A0A4Y2QYS3</accession>
<keyword evidence="3" id="KW-1185">Reference proteome</keyword>
<feature type="region of interest" description="Disordered" evidence="1">
    <location>
        <begin position="90"/>
        <end position="114"/>
    </location>
</feature>
<sequence length="114" mass="12954">MILSWIIFTSTRHDHTDEQHRPCVAWQFKSEQKRAVNNAQKGYIVEEGDFPERLVTRSGSESKLITMKVETNKNDLLQLMLESSVVESEDVDVSRLEAGNDELEKEGSESNVAS</sequence>
<protein>
    <submittedName>
        <fullName evidence="2">Uncharacterized protein</fullName>
    </submittedName>
</protein>
<name>A0A4Y2QYS3_ARAVE</name>
<evidence type="ECO:0000256" key="1">
    <source>
        <dbReference type="SAM" id="MobiDB-lite"/>
    </source>
</evidence>
<dbReference type="Proteomes" id="UP000499080">
    <property type="component" value="Unassembled WGS sequence"/>
</dbReference>
<organism evidence="2 3">
    <name type="scientific">Araneus ventricosus</name>
    <name type="common">Orbweaver spider</name>
    <name type="synonym">Epeira ventricosa</name>
    <dbReference type="NCBI Taxonomy" id="182803"/>
    <lineage>
        <taxon>Eukaryota</taxon>
        <taxon>Metazoa</taxon>
        <taxon>Ecdysozoa</taxon>
        <taxon>Arthropoda</taxon>
        <taxon>Chelicerata</taxon>
        <taxon>Arachnida</taxon>
        <taxon>Araneae</taxon>
        <taxon>Araneomorphae</taxon>
        <taxon>Entelegynae</taxon>
        <taxon>Araneoidea</taxon>
        <taxon>Araneidae</taxon>
        <taxon>Araneus</taxon>
    </lineage>
</organism>